<gene>
    <name evidence="2" type="ORF">BU16DRAFT_536303</name>
</gene>
<name>A0A6A6R1W9_9PEZI</name>
<protein>
    <submittedName>
        <fullName evidence="2">Uncharacterized protein</fullName>
    </submittedName>
</protein>
<evidence type="ECO:0000313" key="3">
    <source>
        <dbReference type="Proteomes" id="UP000799750"/>
    </source>
</evidence>
<evidence type="ECO:0000256" key="1">
    <source>
        <dbReference type="SAM" id="MobiDB-lite"/>
    </source>
</evidence>
<reference evidence="2" key="1">
    <citation type="journal article" date="2020" name="Stud. Mycol.">
        <title>101 Dothideomycetes genomes: a test case for predicting lifestyles and emergence of pathogens.</title>
        <authorList>
            <person name="Haridas S."/>
            <person name="Albert R."/>
            <person name="Binder M."/>
            <person name="Bloem J."/>
            <person name="Labutti K."/>
            <person name="Salamov A."/>
            <person name="Andreopoulos B."/>
            <person name="Baker S."/>
            <person name="Barry K."/>
            <person name="Bills G."/>
            <person name="Bluhm B."/>
            <person name="Cannon C."/>
            <person name="Castanera R."/>
            <person name="Culley D."/>
            <person name="Daum C."/>
            <person name="Ezra D."/>
            <person name="Gonzalez J."/>
            <person name="Henrissat B."/>
            <person name="Kuo A."/>
            <person name="Liang C."/>
            <person name="Lipzen A."/>
            <person name="Lutzoni F."/>
            <person name="Magnuson J."/>
            <person name="Mondo S."/>
            <person name="Nolan M."/>
            <person name="Ohm R."/>
            <person name="Pangilinan J."/>
            <person name="Park H.-J."/>
            <person name="Ramirez L."/>
            <person name="Alfaro M."/>
            <person name="Sun H."/>
            <person name="Tritt A."/>
            <person name="Yoshinaga Y."/>
            <person name="Zwiers L.-H."/>
            <person name="Turgeon B."/>
            <person name="Goodwin S."/>
            <person name="Spatafora J."/>
            <person name="Crous P."/>
            <person name="Grigoriev I."/>
        </authorList>
    </citation>
    <scope>NUCLEOTIDE SEQUENCE</scope>
    <source>
        <strain evidence="2">CBS 269.34</strain>
    </source>
</reference>
<dbReference type="EMBL" id="MU004185">
    <property type="protein sequence ID" value="KAF2498244.1"/>
    <property type="molecule type" value="Genomic_DNA"/>
</dbReference>
<feature type="region of interest" description="Disordered" evidence="1">
    <location>
        <begin position="1"/>
        <end position="41"/>
    </location>
</feature>
<keyword evidence="3" id="KW-1185">Reference proteome</keyword>
<sequence length="303" mass="34958">MPTAARKPVRTRQPSNLPKAEPTNPHRLLRPSQPRNLQTSQPETNAFEALPAELRNEVYFHALVVEPFNVVMDDQGRARIPDAEKEAAAALSSFGLNRGIFNEAKSVFWAENKFRISYGGKVSTAAARLFFQKTGTSGRALIQRLELIYTDFAPFKGTTDLRSRELSLTMNYVSNMLGFCKHVKFLHLDLPLWRLFGDDRYPEYMKEYLDDLSRKPKHNLMTKGHIRLRTGLLSCSVTELRRINTLQILEITWMEIKRQSPTLQQLHFDQFLAENRQELEKGVTEYFRSQMRPGCEIVIKKQG</sequence>
<dbReference type="OrthoDB" id="10465621at2759"/>
<evidence type="ECO:0000313" key="2">
    <source>
        <dbReference type="EMBL" id="KAF2498244.1"/>
    </source>
</evidence>
<dbReference type="InterPro" id="IPR038883">
    <property type="entry name" value="AN11006-like"/>
</dbReference>
<accession>A0A6A6R1W9</accession>
<organism evidence="2 3">
    <name type="scientific">Lophium mytilinum</name>
    <dbReference type="NCBI Taxonomy" id="390894"/>
    <lineage>
        <taxon>Eukaryota</taxon>
        <taxon>Fungi</taxon>
        <taxon>Dikarya</taxon>
        <taxon>Ascomycota</taxon>
        <taxon>Pezizomycotina</taxon>
        <taxon>Dothideomycetes</taxon>
        <taxon>Pleosporomycetidae</taxon>
        <taxon>Mytilinidiales</taxon>
        <taxon>Mytilinidiaceae</taxon>
        <taxon>Lophium</taxon>
    </lineage>
</organism>
<dbReference type="PANTHER" id="PTHR42085">
    <property type="entry name" value="F-BOX DOMAIN-CONTAINING PROTEIN"/>
    <property type="match status" value="1"/>
</dbReference>
<dbReference type="Proteomes" id="UP000799750">
    <property type="component" value="Unassembled WGS sequence"/>
</dbReference>
<dbReference type="AlphaFoldDB" id="A0A6A6R1W9"/>
<dbReference type="PANTHER" id="PTHR42085:SF1">
    <property type="entry name" value="F-BOX DOMAIN-CONTAINING PROTEIN"/>
    <property type="match status" value="1"/>
</dbReference>
<proteinExistence type="predicted"/>